<name>A0A4P6G583_9PSED</name>
<accession>A0A4P6G583</accession>
<dbReference type="EMBL" id="CP024767">
    <property type="protein sequence ID" value="QAY86703.1"/>
    <property type="molecule type" value="Genomic_DNA"/>
</dbReference>
<keyword evidence="3" id="KW-1185">Reference proteome</keyword>
<proteinExistence type="predicted"/>
<reference evidence="2 3" key="1">
    <citation type="submission" date="2017-11" db="EMBL/GenBank/DDBJ databases">
        <title>Genome sequence of Pseudomonas arsenicoxydans ACM1.</title>
        <authorList>
            <person name="Nascimento F.X."/>
        </authorList>
    </citation>
    <scope>NUCLEOTIDE SEQUENCE [LARGE SCALE GENOMIC DNA]</scope>
    <source>
        <strain evidence="2 3">ACM1</strain>
    </source>
</reference>
<organism evidence="2 3">
    <name type="scientific">Pseudomonas arsenicoxydans</name>
    <dbReference type="NCBI Taxonomy" id="702115"/>
    <lineage>
        <taxon>Bacteria</taxon>
        <taxon>Pseudomonadati</taxon>
        <taxon>Pseudomonadota</taxon>
        <taxon>Gammaproteobacteria</taxon>
        <taxon>Pseudomonadales</taxon>
        <taxon>Pseudomonadaceae</taxon>
        <taxon>Pseudomonas</taxon>
    </lineage>
</organism>
<sequence>MDEPAFSITEDPCGSGLARDEGRTFNIAVDGDAAIAGKPAPTGFCVDSKFSRDRSIAKPSRCATSGAPCPAPARPPHLGP</sequence>
<evidence type="ECO:0000313" key="3">
    <source>
        <dbReference type="Proteomes" id="UP000291121"/>
    </source>
</evidence>
<gene>
    <name evidence="2" type="ORF">CUN61_23315</name>
</gene>
<evidence type="ECO:0000256" key="1">
    <source>
        <dbReference type="SAM" id="MobiDB-lite"/>
    </source>
</evidence>
<dbReference type="Proteomes" id="UP000291121">
    <property type="component" value="Chromosome"/>
</dbReference>
<feature type="compositionally biased region" description="Pro residues" evidence="1">
    <location>
        <begin position="69"/>
        <end position="80"/>
    </location>
</feature>
<dbReference type="AlphaFoldDB" id="A0A4P6G583"/>
<evidence type="ECO:0000313" key="2">
    <source>
        <dbReference type="EMBL" id="QAY86703.1"/>
    </source>
</evidence>
<feature type="region of interest" description="Disordered" evidence="1">
    <location>
        <begin position="57"/>
        <end position="80"/>
    </location>
</feature>
<protein>
    <submittedName>
        <fullName evidence="2">Uncharacterized protein</fullName>
    </submittedName>
</protein>